<keyword evidence="3" id="KW-1185">Reference proteome</keyword>
<keyword evidence="1" id="KW-0472">Membrane</keyword>
<proteinExistence type="predicted"/>
<protein>
    <submittedName>
        <fullName evidence="2">Uncharacterized protein</fullName>
    </submittedName>
</protein>
<gene>
    <name evidence="2" type="ORF">GSLYS_00019971001</name>
</gene>
<feature type="transmembrane region" description="Helical" evidence="1">
    <location>
        <begin position="15"/>
        <end position="38"/>
    </location>
</feature>
<dbReference type="AlphaFoldDB" id="A0AAV2IMX9"/>
<reference evidence="2 3" key="1">
    <citation type="submission" date="2024-04" db="EMBL/GenBank/DDBJ databases">
        <authorList>
            <consortium name="Genoscope - CEA"/>
            <person name="William W."/>
        </authorList>
    </citation>
    <scope>NUCLEOTIDE SEQUENCE [LARGE SCALE GENOMIC DNA]</scope>
</reference>
<dbReference type="Proteomes" id="UP001497497">
    <property type="component" value="Unassembled WGS sequence"/>
</dbReference>
<dbReference type="EMBL" id="CAXITT010000831">
    <property type="protein sequence ID" value="CAL1546594.1"/>
    <property type="molecule type" value="Genomic_DNA"/>
</dbReference>
<sequence>MDQDTHDVSMNHSNIYVQILALDIHECLSLWIPSILMFNLRIWIPMKCPWIPSLLIFKLRIWIRIQCPWIPPLLIGPIQIKDLDMHAVTMDSPITYRPYPN</sequence>
<name>A0AAV2IMX9_LYMST</name>
<organism evidence="2 3">
    <name type="scientific">Lymnaea stagnalis</name>
    <name type="common">Great pond snail</name>
    <name type="synonym">Helix stagnalis</name>
    <dbReference type="NCBI Taxonomy" id="6523"/>
    <lineage>
        <taxon>Eukaryota</taxon>
        <taxon>Metazoa</taxon>
        <taxon>Spiralia</taxon>
        <taxon>Lophotrochozoa</taxon>
        <taxon>Mollusca</taxon>
        <taxon>Gastropoda</taxon>
        <taxon>Heterobranchia</taxon>
        <taxon>Euthyneura</taxon>
        <taxon>Panpulmonata</taxon>
        <taxon>Hygrophila</taxon>
        <taxon>Lymnaeoidea</taxon>
        <taxon>Lymnaeidae</taxon>
        <taxon>Lymnaea</taxon>
    </lineage>
</organism>
<evidence type="ECO:0000313" key="3">
    <source>
        <dbReference type="Proteomes" id="UP001497497"/>
    </source>
</evidence>
<evidence type="ECO:0000256" key="1">
    <source>
        <dbReference type="SAM" id="Phobius"/>
    </source>
</evidence>
<accession>A0AAV2IMX9</accession>
<comment type="caution">
    <text evidence="2">The sequence shown here is derived from an EMBL/GenBank/DDBJ whole genome shotgun (WGS) entry which is preliminary data.</text>
</comment>
<keyword evidence="1" id="KW-0812">Transmembrane</keyword>
<keyword evidence="1" id="KW-1133">Transmembrane helix</keyword>
<evidence type="ECO:0000313" key="2">
    <source>
        <dbReference type="EMBL" id="CAL1546594.1"/>
    </source>
</evidence>